<feature type="domain" description="Ig-like" evidence="2">
    <location>
        <begin position="64"/>
        <end position="151"/>
    </location>
</feature>
<dbReference type="PANTHER" id="PTHR16675">
    <property type="entry name" value="MHC CLASS I-RELATED"/>
    <property type="match status" value="1"/>
</dbReference>
<keyword evidence="4" id="KW-1185">Reference proteome</keyword>
<dbReference type="SUPFAM" id="SSF48726">
    <property type="entry name" value="Immunoglobulin"/>
    <property type="match status" value="1"/>
</dbReference>
<dbReference type="PROSITE" id="PS00290">
    <property type="entry name" value="IG_MHC"/>
    <property type="match status" value="1"/>
</dbReference>
<sequence length="156" mass="18256">MSLDTQGWNWIPTMNEAQISTQRWNSPEVREGEIRKNYLENECIKFLKKHINNGREDLEKRVRPEVKVWGRRQSDDVTRLQCLVYGFHPRPVDVKWVRNGEDHVPSDEMTPILPHPDGTYQIRVSVEVPTKEGDTYFCHVDHSSLGDETLSVIWGE</sequence>
<dbReference type="InterPro" id="IPR003597">
    <property type="entry name" value="Ig_C1-set"/>
</dbReference>
<name>A0ABN9HB25_9NEOB</name>
<proteinExistence type="predicted"/>
<dbReference type="PROSITE" id="PS50835">
    <property type="entry name" value="IG_LIKE"/>
    <property type="match status" value="1"/>
</dbReference>
<dbReference type="Proteomes" id="UP001162483">
    <property type="component" value="Unassembled WGS sequence"/>
</dbReference>
<protein>
    <recommendedName>
        <fullName evidence="2">Ig-like domain-containing protein</fullName>
    </recommendedName>
</protein>
<dbReference type="SMART" id="SM00407">
    <property type="entry name" value="IGc1"/>
    <property type="match status" value="1"/>
</dbReference>
<dbReference type="Pfam" id="PF07654">
    <property type="entry name" value="C1-set"/>
    <property type="match status" value="1"/>
</dbReference>
<dbReference type="Gene3D" id="2.60.40.10">
    <property type="entry name" value="Immunoglobulins"/>
    <property type="match status" value="1"/>
</dbReference>
<dbReference type="Gene3D" id="3.30.500.10">
    <property type="entry name" value="MHC class I-like antigen recognition-like"/>
    <property type="match status" value="1"/>
</dbReference>
<comment type="caution">
    <text evidence="3">The sequence shown here is derived from an EMBL/GenBank/DDBJ whole genome shotgun (WGS) entry which is preliminary data.</text>
</comment>
<organism evidence="3 4">
    <name type="scientific">Staurois parvus</name>
    <dbReference type="NCBI Taxonomy" id="386267"/>
    <lineage>
        <taxon>Eukaryota</taxon>
        <taxon>Metazoa</taxon>
        <taxon>Chordata</taxon>
        <taxon>Craniata</taxon>
        <taxon>Vertebrata</taxon>
        <taxon>Euteleostomi</taxon>
        <taxon>Amphibia</taxon>
        <taxon>Batrachia</taxon>
        <taxon>Anura</taxon>
        <taxon>Neobatrachia</taxon>
        <taxon>Ranoidea</taxon>
        <taxon>Ranidae</taxon>
        <taxon>Staurois</taxon>
    </lineage>
</organism>
<dbReference type="InterPro" id="IPR037055">
    <property type="entry name" value="MHC_I-like_Ag-recog_sf"/>
</dbReference>
<dbReference type="SUPFAM" id="SSF54452">
    <property type="entry name" value="MHC antigen-recognition domain"/>
    <property type="match status" value="1"/>
</dbReference>
<dbReference type="InterPro" id="IPR011161">
    <property type="entry name" value="MHC_I-like_Ag-recog"/>
</dbReference>
<dbReference type="Pfam" id="PF00129">
    <property type="entry name" value="MHC_I"/>
    <property type="match status" value="1"/>
</dbReference>
<dbReference type="InterPro" id="IPR011162">
    <property type="entry name" value="MHC_I/II-like_Ag-recog"/>
</dbReference>
<keyword evidence="1" id="KW-0325">Glycoprotein</keyword>
<dbReference type="InterPro" id="IPR007110">
    <property type="entry name" value="Ig-like_dom"/>
</dbReference>
<accession>A0ABN9HB25</accession>
<dbReference type="InterPro" id="IPR036179">
    <property type="entry name" value="Ig-like_dom_sf"/>
</dbReference>
<dbReference type="PANTHER" id="PTHR16675:SF286">
    <property type="entry name" value="MHC CLASS I ANTIGEN"/>
    <property type="match status" value="1"/>
</dbReference>
<reference evidence="3" key="1">
    <citation type="submission" date="2023-05" db="EMBL/GenBank/DDBJ databases">
        <authorList>
            <person name="Stuckert A."/>
        </authorList>
    </citation>
    <scope>NUCLEOTIDE SEQUENCE</scope>
</reference>
<evidence type="ECO:0000313" key="4">
    <source>
        <dbReference type="Proteomes" id="UP001162483"/>
    </source>
</evidence>
<gene>
    <name evidence="3" type="ORF">SPARVUS_LOCUS15769760</name>
</gene>
<evidence type="ECO:0000256" key="1">
    <source>
        <dbReference type="ARBA" id="ARBA00023180"/>
    </source>
</evidence>
<dbReference type="InterPro" id="IPR013783">
    <property type="entry name" value="Ig-like_fold"/>
</dbReference>
<dbReference type="InterPro" id="IPR050208">
    <property type="entry name" value="MHC_class-I_related"/>
</dbReference>
<evidence type="ECO:0000313" key="3">
    <source>
        <dbReference type="EMBL" id="CAI9619003.1"/>
    </source>
</evidence>
<dbReference type="EMBL" id="CATNWA010020580">
    <property type="protein sequence ID" value="CAI9619003.1"/>
    <property type="molecule type" value="Genomic_DNA"/>
</dbReference>
<evidence type="ECO:0000259" key="2">
    <source>
        <dbReference type="PROSITE" id="PS50835"/>
    </source>
</evidence>
<dbReference type="InterPro" id="IPR003006">
    <property type="entry name" value="Ig/MHC_CS"/>
</dbReference>